<protein>
    <submittedName>
        <fullName evidence="1">Uncharacterized protein</fullName>
    </submittedName>
</protein>
<sequence length="65" mass="7659">MCYILYTLHSCNHWVPQAPKNGPVLRICKESEEMRLGRPCPEIEHKVENRSQGMCDDCLWKKVTR</sequence>
<gene>
    <name evidence="1" type="ORF">M011DRAFT_323602</name>
</gene>
<proteinExistence type="predicted"/>
<reference evidence="1" key="1">
    <citation type="journal article" date="2020" name="Stud. Mycol.">
        <title>101 Dothideomycetes genomes: a test case for predicting lifestyles and emergence of pathogens.</title>
        <authorList>
            <person name="Haridas S."/>
            <person name="Albert R."/>
            <person name="Binder M."/>
            <person name="Bloem J."/>
            <person name="Labutti K."/>
            <person name="Salamov A."/>
            <person name="Andreopoulos B."/>
            <person name="Baker S."/>
            <person name="Barry K."/>
            <person name="Bills G."/>
            <person name="Bluhm B."/>
            <person name="Cannon C."/>
            <person name="Castanera R."/>
            <person name="Culley D."/>
            <person name="Daum C."/>
            <person name="Ezra D."/>
            <person name="Gonzalez J."/>
            <person name="Henrissat B."/>
            <person name="Kuo A."/>
            <person name="Liang C."/>
            <person name="Lipzen A."/>
            <person name="Lutzoni F."/>
            <person name="Magnuson J."/>
            <person name="Mondo S."/>
            <person name="Nolan M."/>
            <person name="Ohm R."/>
            <person name="Pangilinan J."/>
            <person name="Park H.-J."/>
            <person name="Ramirez L."/>
            <person name="Alfaro M."/>
            <person name="Sun H."/>
            <person name="Tritt A."/>
            <person name="Yoshinaga Y."/>
            <person name="Zwiers L.-H."/>
            <person name="Turgeon B."/>
            <person name="Goodwin S."/>
            <person name="Spatafora J."/>
            <person name="Crous P."/>
            <person name="Grigoriev I."/>
        </authorList>
    </citation>
    <scope>NUCLEOTIDE SEQUENCE</scope>
    <source>
        <strain evidence="1">CBS 119925</strain>
    </source>
</reference>
<accession>A0A6A6VGW6</accession>
<keyword evidence="2" id="KW-1185">Reference proteome</keyword>
<dbReference type="EMBL" id="MU006567">
    <property type="protein sequence ID" value="KAF2749049.1"/>
    <property type="molecule type" value="Genomic_DNA"/>
</dbReference>
<organism evidence="1 2">
    <name type="scientific">Sporormia fimetaria CBS 119925</name>
    <dbReference type="NCBI Taxonomy" id="1340428"/>
    <lineage>
        <taxon>Eukaryota</taxon>
        <taxon>Fungi</taxon>
        <taxon>Dikarya</taxon>
        <taxon>Ascomycota</taxon>
        <taxon>Pezizomycotina</taxon>
        <taxon>Dothideomycetes</taxon>
        <taxon>Pleosporomycetidae</taxon>
        <taxon>Pleosporales</taxon>
        <taxon>Sporormiaceae</taxon>
        <taxon>Sporormia</taxon>
    </lineage>
</organism>
<dbReference type="OrthoDB" id="3718734at2759"/>
<dbReference type="Proteomes" id="UP000799440">
    <property type="component" value="Unassembled WGS sequence"/>
</dbReference>
<dbReference type="AlphaFoldDB" id="A0A6A6VGW6"/>
<evidence type="ECO:0000313" key="1">
    <source>
        <dbReference type="EMBL" id="KAF2749049.1"/>
    </source>
</evidence>
<evidence type="ECO:0000313" key="2">
    <source>
        <dbReference type="Proteomes" id="UP000799440"/>
    </source>
</evidence>
<name>A0A6A6VGW6_9PLEO</name>